<dbReference type="CDD" id="cd01948">
    <property type="entry name" value="EAL"/>
    <property type="match status" value="1"/>
</dbReference>
<sequence length="456" mass="49479">MESASASGVSGAGDGLEARRNQRALRLLFATGAIILALGLGWSLFFFSQGAGLVALTEAALALLGIAVILAARLRHVRVASWMAFLGLFAFVCLFSARLDVHTGDIPRTTHLFLLVLAGAAHHVFRSERAWLRYGCVCLFLGAFVVFAAMPEGVPARYAIPDELRRVGIWINLLTVVACLLVVMHLQESDSAAHRALHRSLRDALAARRFVLFYQPQIDAGGRIVGAEALLRWNDPKRGLVPPAEFVQAAEDTGFILPLGQWVLAEACRQLQVWEADPRLRDVRLSVNVSGLQLRQPDFAAQVLETLARTEVAPERLALELTESVLVHDVAEAAASMRALGVAGVRLSLDDFGTGYASLSSLRRLPFSELKIDRAFVAEVVRDAHAASITRNLLQLGIDLGLDVIAEGIEDDAQFAFLQGQGCQLFQGYLFGRPMPVAAFETLVRDAVPAPARAFT</sequence>
<dbReference type="InterPro" id="IPR001633">
    <property type="entry name" value="EAL_dom"/>
</dbReference>
<dbReference type="Pfam" id="PF00563">
    <property type="entry name" value="EAL"/>
    <property type="match status" value="1"/>
</dbReference>
<name>A0ABS8UB50_9GAMM</name>
<dbReference type="Gene3D" id="3.20.20.450">
    <property type="entry name" value="EAL domain"/>
    <property type="match status" value="1"/>
</dbReference>
<comment type="caution">
    <text evidence="3">The sequence shown here is derived from an EMBL/GenBank/DDBJ whole genome shotgun (WGS) entry which is preliminary data.</text>
</comment>
<feature type="domain" description="EAL" evidence="2">
    <location>
        <begin position="194"/>
        <end position="448"/>
    </location>
</feature>
<reference evidence="3" key="1">
    <citation type="submission" date="2021-12" db="EMBL/GenBank/DDBJ databases">
        <authorList>
            <person name="Ulrich A."/>
        </authorList>
    </citation>
    <scope>NUCLEOTIDE SEQUENCE</scope>
    <source>
        <strain evidence="3">A1P009</strain>
    </source>
</reference>
<reference evidence="3" key="2">
    <citation type="journal article" date="2022" name="Syst. Appl. Microbiol.">
        <title>Physiological and genomic characterisation of Luteimonas fraxinea sp. nov., a bacterial species associated with trees tolerant to ash dieback.</title>
        <authorList>
            <person name="Ulrich K."/>
            <person name="Becker R."/>
            <person name="Behrendt U."/>
            <person name="Kube M."/>
            <person name="Schneck V."/>
            <person name="Ulrich A."/>
        </authorList>
    </citation>
    <scope>NUCLEOTIDE SEQUENCE</scope>
    <source>
        <strain evidence="3">A1P009</strain>
    </source>
</reference>
<organism evidence="3 4">
    <name type="scientific">Luteimonas fraxinea</name>
    <dbReference type="NCBI Taxonomy" id="2901869"/>
    <lineage>
        <taxon>Bacteria</taxon>
        <taxon>Pseudomonadati</taxon>
        <taxon>Pseudomonadota</taxon>
        <taxon>Gammaproteobacteria</taxon>
        <taxon>Lysobacterales</taxon>
        <taxon>Lysobacteraceae</taxon>
        <taxon>Luteimonas</taxon>
    </lineage>
</organism>
<dbReference type="Proteomes" id="UP001430360">
    <property type="component" value="Unassembled WGS sequence"/>
</dbReference>
<feature type="transmembrane region" description="Helical" evidence="1">
    <location>
        <begin position="53"/>
        <end position="72"/>
    </location>
</feature>
<dbReference type="SMART" id="SM00052">
    <property type="entry name" value="EAL"/>
    <property type="match status" value="1"/>
</dbReference>
<keyword evidence="1" id="KW-0472">Membrane</keyword>
<dbReference type="RefSeq" id="WP_232135613.1">
    <property type="nucleotide sequence ID" value="NZ_CP089507.1"/>
</dbReference>
<evidence type="ECO:0000256" key="1">
    <source>
        <dbReference type="SAM" id="Phobius"/>
    </source>
</evidence>
<gene>
    <name evidence="3" type="ORF">LTT95_07210</name>
</gene>
<feature type="transmembrane region" description="Helical" evidence="1">
    <location>
        <begin position="169"/>
        <end position="186"/>
    </location>
</feature>
<dbReference type="InterPro" id="IPR050706">
    <property type="entry name" value="Cyclic-di-GMP_PDE-like"/>
</dbReference>
<protein>
    <submittedName>
        <fullName evidence="3">EAL domain-containing protein</fullName>
    </submittedName>
</protein>
<proteinExistence type="predicted"/>
<keyword evidence="4" id="KW-1185">Reference proteome</keyword>
<evidence type="ECO:0000259" key="2">
    <source>
        <dbReference type="PROSITE" id="PS50883"/>
    </source>
</evidence>
<dbReference type="SUPFAM" id="SSF141868">
    <property type="entry name" value="EAL domain-like"/>
    <property type="match status" value="1"/>
</dbReference>
<keyword evidence="1" id="KW-0812">Transmembrane</keyword>
<dbReference type="PANTHER" id="PTHR33121:SF70">
    <property type="entry name" value="SIGNALING PROTEIN YKOW"/>
    <property type="match status" value="1"/>
</dbReference>
<evidence type="ECO:0000313" key="4">
    <source>
        <dbReference type="Proteomes" id="UP001430360"/>
    </source>
</evidence>
<feature type="transmembrane region" description="Helical" evidence="1">
    <location>
        <begin position="27"/>
        <end position="47"/>
    </location>
</feature>
<dbReference type="PROSITE" id="PS50883">
    <property type="entry name" value="EAL"/>
    <property type="match status" value="1"/>
</dbReference>
<dbReference type="InterPro" id="IPR035919">
    <property type="entry name" value="EAL_sf"/>
</dbReference>
<feature type="transmembrane region" description="Helical" evidence="1">
    <location>
        <begin position="109"/>
        <end position="125"/>
    </location>
</feature>
<keyword evidence="1" id="KW-1133">Transmembrane helix</keyword>
<evidence type="ECO:0000313" key="3">
    <source>
        <dbReference type="EMBL" id="MCD9096728.1"/>
    </source>
</evidence>
<feature type="transmembrane region" description="Helical" evidence="1">
    <location>
        <begin position="132"/>
        <end position="149"/>
    </location>
</feature>
<dbReference type="EMBL" id="JAJQKU010000002">
    <property type="protein sequence ID" value="MCD9096728.1"/>
    <property type="molecule type" value="Genomic_DNA"/>
</dbReference>
<accession>A0ABS8UB50</accession>
<feature type="transmembrane region" description="Helical" evidence="1">
    <location>
        <begin position="79"/>
        <end position="97"/>
    </location>
</feature>
<dbReference type="PANTHER" id="PTHR33121">
    <property type="entry name" value="CYCLIC DI-GMP PHOSPHODIESTERASE PDEF"/>
    <property type="match status" value="1"/>
</dbReference>